<evidence type="ECO:0000313" key="2">
    <source>
        <dbReference type="EMBL" id="RMW52593.1"/>
    </source>
</evidence>
<proteinExistence type="inferred from homology"/>
<accession>A0AB37REI8</accession>
<dbReference type="SUPFAM" id="SSF53067">
    <property type="entry name" value="Actin-like ATPase domain"/>
    <property type="match status" value="1"/>
</dbReference>
<dbReference type="EMBL" id="RDCL01000090">
    <property type="protein sequence ID" value="RMW52593.1"/>
    <property type="molecule type" value="Genomic_DNA"/>
</dbReference>
<comment type="caution">
    <text evidence="2">The sequence shown here is derived from an EMBL/GenBank/DDBJ whole genome shotgun (WGS) entry which is preliminary data.</text>
</comment>
<reference evidence="2 3" key="1">
    <citation type="submission" date="2018-10" db="EMBL/GenBank/DDBJ databases">
        <title>Genome sequences of five Lactobacillus pentosus strains isolated from brines of traditionally fermented spanish-style green table olives and differences between them.</title>
        <authorList>
            <person name="Jimenez Diaz R."/>
        </authorList>
    </citation>
    <scope>NUCLEOTIDE SEQUENCE [LARGE SCALE GENOMIC DNA]</scope>
    <source>
        <strain evidence="2 3">IG8</strain>
    </source>
</reference>
<dbReference type="Proteomes" id="UP000281061">
    <property type="component" value="Unassembled WGS sequence"/>
</dbReference>
<organism evidence="2 3">
    <name type="scientific">Lactiplantibacillus pentosus</name>
    <name type="common">Lactobacillus pentosus</name>
    <dbReference type="NCBI Taxonomy" id="1589"/>
    <lineage>
        <taxon>Bacteria</taxon>
        <taxon>Bacillati</taxon>
        <taxon>Bacillota</taxon>
        <taxon>Bacilli</taxon>
        <taxon>Lactobacillales</taxon>
        <taxon>Lactobacillaceae</taxon>
        <taxon>Lactiplantibacillus</taxon>
    </lineage>
</organism>
<dbReference type="RefSeq" id="WP_122211953.1">
    <property type="nucleotide sequence ID" value="NZ_RDCH01000078.1"/>
</dbReference>
<dbReference type="InterPro" id="IPR000600">
    <property type="entry name" value="ROK"/>
</dbReference>
<name>A0AB37REI8_LACPE</name>
<comment type="similarity">
    <text evidence="1">Belongs to the ROK (NagC/XylR) family.</text>
</comment>
<protein>
    <submittedName>
        <fullName evidence="2">ROK family protein</fullName>
    </submittedName>
</protein>
<dbReference type="Gene3D" id="3.30.420.40">
    <property type="match status" value="2"/>
</dbReference>
<dbReference type="AlphaFoldDB" id="A0AB37REI8"/>
<evidence type="ECO:0000256" key="1">
    <source>
        <dbReference type="ARBA" id="ARBA00006479"/>
    </source>
</evidence>
<dbReference type="InterPro" id="IPR043129">
    <property type="entry name" value="ATPase_NBD"/>
</dbReference>
<gene>
    <name evidence="2" type="ORF">D6U17_13690</name>
</gene>
<dbReference type="PANTHER" id="PTHR18964">
    <property type="entry name" value="ROK (REPRESSOR, ORF, KINASE) FAMILY"/>
    <property type="match status" value="1"/>
</dbReference>
<dbReference type="CDD" id="cd24152">
    <property type="entry name" value="ASKHA_NBD_ROK-like"/>
    <property type="match status" value="1"/>
</dbReference>
<dbReference type="PANTHER" id="PTHR18964:SF170">
    <property type="entry name" value="SUGAR KINASE"/>
    <property type="match status" value="1"/>
</dbReference>
<dbReference type="Pfam" id="PF00480">
    <property type="entry name" value="ROK"/>
    <property type="match status" value="1"/>
</dbReference>
<sequence length="304" mass="33090">MKYYLSIDIGGTNLKYGLLDRSGHLVEHDKIPTPTTNQADFIAGLSSIIDSRITKVRGIAISVPGKIDVINGIVHFGGSLPFLDQLGLKALLEQRYHVPVGLENDGKAAAMAELWLGNLQPISDGAAIVLGTGVGGGIVLNHQLLYGHHFQAGEFSFMLNNFSKNDFMEAAVGANMSAVGMIRKIGRELSLPDPTDGVTVFEHIRAGEPFAIVEFTRFCNYVAKMILNIQSVVDLQRYVIGGGISAQPLVVATINKQYDQMLDENPIIKNTLTRPKIINAKFGNDANLYGALYSLLQQLDYEES</sequence>
<evidence type="ECO:0000313" key="3">
    <source>
        <dbReference type="Proteomes" id="UP000281061"/>
    </source>
</evidence>